<evidence type="ECO:0000313" key="6">
    <source>
        <dbReference type="Proteomes" id="UP001595596"/>
    </source>
</evidence>
<dbReference type="InterPro" id="IPR011711">
    <property type="entry name" value="GntR_C"/>
</dbReference>
<dbReference type="SUPFAM" id="SSF48008">
    <property type="entry name" value="GntR ligand-binding domain-like"/>
    <property type="match status" value="1"/>
</dbReference>
<gene>
    <name evidence="5" type="ORF">ACFOMP_01410</name>
</gene>
<dbReference type="SMART" id="SM00895">
    <property type="entry name" value="FCD"/>
    <property type="match status" value="1"/>
</dbReference>
<dbReference type="EMBL" id="JBHRXE010000004">
    <property type="protein sequence ID" value="MFC3568107.1"/>
    <property type="molecule type" value="Genomic_DNA"/>
</dbReference>
<dbReference type="InterPro" id="IPR036390">
    <property type="entry name" value="WH_DNA-bd_sf"/>
</dbReference>
<dbReference type="PROSITE" id="PS50949">
    <property type="entry name" value="HTH_GNTR"/>
    <property type="match status" value="1"/>
</dbReference>
<name>A0ABV7RX80_9RHOB</name>
<evidence type="ECO:0000256" key="3">
    <source>
        <dbReference type="ARBA" id="ARBA00023163"/>
    </source>
</evidence>
<evidence type="ECO:0000256" key="1">
    <source>
        <dbReference type="ARBA" id="ARBA00023015"/>
    </source>
</evidence>
<dbReference type="Pfam" id="PF07729">
    <property type="entry name" value="FCD"/>
    <property type="match status" value="1"/>
</dbReference>
<keyword evidence="6" id="KW-1185">Reference proteome</keyword>
<dbReference type="PANTHER" id="PTHR43537:SF39">
    <property type="entry name" value="HTH-TYPE TRANSCRIPTIONAL REGULATOR MCBR"/>
    <property type="match status" value="1"/>
</dbReference>
<dbReference type="InterPro" id="IPR000524">
    <property type="entry name" value="Tscrpt_reg_HTH_GntR"/>
</dbReference>
<keyword evidence="1" id="KW-0805">Transcription regulation</keyword>
<dbReference type="Gene3D" id="1.10.10.10">
    <property type="entry name" value="Winged helix-like DNA-binding domain superfamily/Winged helix DNA-binding domain"/>
    <property type="match status" value="1"/>
</dbReference>
<dbReference type="SUPFAM" id="SSF46785">
    <property type="entry name" value="Winged helix' DNA-binding domain"/>
    <property type="match status" value="1"/>
</dbReference>
<sequence length="229" mass="25190">MVQPLLPEIPRSAAMTTQEYAYGRLRNAVMVGALRPGTALTFRGLAEQMGLSPTPIREAVRRLSSEHAIEVLGNRRLRVPEMTPGRFEELVQLRIALETHAAARAFPWISDIAIDRLAGIDACMDVALAGHDLDGLTRLNQDFHKMLYGLNPDQAAMPLIESIWLQLGPFQRRAIEHLAGITAADHHKEMLGAMRGRDLPALCAAIEADVHDGSVRAGRMMLAQAPSHR</sequence>
<evidence type="ECO:0000313" key="5">
    <source>
        <dbReference type="EMBL" id="MFC3568107.1"/>
    </source>
</evidence>
<accession>A0ABV7RX80</accession>
<dbReference type="RefSeq" id="WP_379027621.1">
    <property type="nucleotide sequence ID" value="NZ_JBHRXE010000004.1"/>
</dbReference>
<dbReference type="Gene3D" id="1.20.120.530">
    <property type="entry name" value="GntR ligand-binding domain-like"/>
    <property type="match status" value="1"/>
</dbReference>
<dbReference type="SMART" id="SM00345">
    <property type="entry name" value="HTH_GNTR"/>
    <property type="match status" value="1"/>
</dbReference>
<feature type="domain" description="HTH gntR-type" evidence="4">
    <location>
        <begin position="15"/>
        <end position="82"/>
    </location>
</feature>
<dbReference type="Proteomes" id="UP001595596">
    <property type="component" value="Unassembled WGS sequence"/>
</dbReference>
<dbReference type="Pfam" id="PF00392">
    <property type="entry name" value="GntR"/>
    <property type="match status" value="1"/>
</dbReference>
<dbReference type="InterPro" id="IPR036388">
    <property type="entry name" value="WH-like_DNA-bd_sf"/>
</dbReference>
<keyword evidence="2" id="KW-0238">DNA-binding</keyword>
<evidence type="ECO:0000256" key="2">
    <source>
        <dbReference type="ARBA" id="ARBA00023125"/>
    </source>
</evidence>
<reference evidence="6" key="1">
    <citation type="journal article" date="2019" name="Int. J. Syst. Evol. Microbiol.">
        <title>The Global Catalogue of Microorganisms (GCM) 10K type strain sequencing project: providing services to taxonomists for standard genome sequencing and annotation.</title>
        <authorList>
            <consortium name="The Broad Institute Genomics Platform"/>
            <consortium name="The Broad Institute Genome Sequencing Center for Infectious Disease"/>
            <person name="Wu L."/>
            <person name="Ma J."/>
        </authorList>
    </citation>
    <scope>NUCLEOTIDE SEQUENCE [LARGE SCALE GENOMIC DNA]</scope>
    <source>
        <strain evidence="6">VKM B-3226</strain>
    </source>
</reference>
<keyword evidence="3" id="KW-0804">Transcription</keyword>
<dbReference type="PANTHER" id="PTHR43537">
    <property type="entry name" value="TRANSCRIPTIONAL REGULATOR, GNTR FAMILY"/>
    <property type="match status" value="1"/>
</dbReference>
<evidence type="ECO:0000259" key="4">
    <source>
        <dbReference type="PROSITE" id="PS50949"/>
    </source>
</evidence>
<dbReference type="InterPro" id="IPR008920">
    <property type="entry name" value="TF_FadR/GntR_C"/>
</dbReference>
<protein>
    <submittedName>
        <fullName evidence="5">GntR family transcriptional regulator</fullName>
    </submittedName>
</protein>
<organism evidence="5 6">
    <name type="scientific">Paracoccus simplex</name>
    <dbReference type="NCBI Taxonomy" id="2086346"/>
    <lineage>
        <taxon>Bacteria</taxon>
        <taxon>Pseudomonadati</taxon>
        <taxon>Pseudomonadota</taxon>
        <taxon>Alphaproteobacteria</taxon>
        <taxon>Rhodobacterales</taxon>
        <taxon>Paracoccaceae</taxon>
        <taxon>Paracoccus</taxon>
    </lineage>
</organism>
<proteinExistence type="predicted"/>
<comment type="caution">
    <text evidence="5">The sequence shown here is derived from an EMBL/GenBank/DDBJ whole genome shotgun (WGS) entry which is preliminary data.</text>
</comment>